<dbReference type="InterPro" id="IPR030384">
    <property type="entry name" value="MeTrfase_SMT"/>
</dbReference>
<dbReference type="Pfam" id="PF08241">
    <property type="entry name" value="Methyltransf_11"/>
    <property type="match status" value="1"/>
</dbReference>
<evidence type="ECO:0000313" key="10">
    <source>
        <dbReference type="Proteomes" id="UP000663854"/>
    </source>
</evidence>
<dbReference type="Pfam" id="PF08498">
    <property type="entry name" value="Sterol_MT_C"/>
    <property type="match status" value="1"/>
</dbReference>
<evidence type="ECO:0000256" key="3">
    <source>
        <dbReference type="ARBA" id="ARBA00022691"/>
    </source>
</evidence>
<evidence type="ECO:0000256" key="1">
    <source>
        <dbReference type="ARBA" id="ARBA00022603"/>
    </source>
</evidence>
<protein>
    <recommendedName>
        <fullName evidence="6">Methyltransferase</fullName>
        <ecNumber evidence="6">2.1.1.-</ecNumber>
    </recommendedName>
</protein>
<dbReference type="PROSITE" id="PS51685">
    <property type="entry name" value="SAM_MT_ERG6_SMT"/>
    <property type="match status" value="1"/>
</dbReference>
<organism evidence="8 10">
    <name type="scientific">Rotaria sordida</name>
    <dbReference type="NCBI Taxonomy" id="392033"/>
    <lineage>
        <taxon>Eukaryota</taxon>
        <taxon>Metazoa</taxon>
        <taxon>Spiralia</taxon>
        <taxon>Gnathifera</taxon>
        <taxon>Rotifera</taxon>
        <taxon>Eurotatoria</taxon>
        <taxon>Bdelloidea</taxon>
        <taxon>Philodinida</taxon>
        <taxon>Philodinidae</taxon>
        <taxon>Rotaria</taxon>
    </lineage>
</organism>
<keyword evidence="1 5" id="KW-0489">Methyltransferase</keyword>
<dbReference type="AlphaFoldDB" id="A0A814MZ38"/>
<evidence type="ECO:0000313" key="11">
    <source>
        <dbReference type="Proteomes" id="UP000663870"/>
    </source>
</evidence>
<name>A0A814MZ38_9BILA</name>
<dbReference type="EMBL" id="CAJNOH010000599">
    <property type="protein sequence ID" value="CAF1085230.1"/>
    <property type="molecule type" value="Genomic_DNA"/>
</dbReference>
<keyword evidence="2 5" id="KW-0808">Transferase</keyword>
<comment type="similarity">
    <text evidence="4 5 6">Belongs to the class I-like SAM-binding methyltransferase superfamily. Erg6/SMT family.</text>
</comment>
<evidence type="ECO:0000313" key="9">
    <source>
        <dbReference type="EMBL" id="CAF1276490.1"/>
    </source>
</evidence>
<feature type="domain" description="SAM-dependent methyltransferase Erg6/SMT-type" evidence="7">
    <location>
        <begin position="45"/>
        <end position="332"/>
    </location>
</feature>
<dbReference type="GO" id="GO:0016126">
    <property type="term" value="P:sterol biosynthetic process"/>
    <property type="evidence" value="ECO:0007669"/>
    <property type="project" value="TreeGrafter"/>
</dbReference>
<proteinExistence type="inferred from homology"/>
<reference evidence="8" key="1">
    <citation type="submission" date="2021-02" db="EMBL/GenBank/DDBJ databases">
        <authorList>
            <person name="Nowell W R."/>
        </authorList>
    </citation>
    <scope>NUCLEOTIDE SEQUENCE</scope>
</reference>
<dbReference type="Proteomes" id="UP000663870">
    <property type="component" value="Unassembled WGS sequence"/>
</dbReference>
<dbReference type="InterPro" id="IPR050447">
    <property type="entry name" value="Erg6_SMT_methyltransf"/>
</dbReference>
<dbReference type="CDD" id="cd02440">
    <property type="entry name" value="AdoMet_MTases"/>
    <property type="match status" value="1"/>
</dbReference>
<sequence length="334" mass="37905">MTEKKVVRRSNTTVQKELLAYKELYQDSTPVDKRKAEYKTIVTSYYSLTTDAYEYALGKSIHCANRFRGETFAESIQRHESYLALRMQPKPGDKVLDIGCGVGGPLRRIARLTGAHVTGITISPYQVQRAIAIGVPDNCQFIEGDFMELPFENNSFDHVYAIESVCHSPEKSKCFAEVFRVLKPGGSFVGYDVCLTDKYDDQNHEHVEAMRTMEANFGLPELKSTHEFVSDLQSVGFTIEENRIILEGDFSCYQCYQRLDGGDSFFSLINFRTSPLGRWLGRNTIWLLEKARIFSKGSTAICDMFQRGAKYGLRAANLDIVTSMFFFLARKPSL</sequence>
<dbReference type="GO" id="GO:0003838">
    <property type="term" value="F:sterol 24-C-methyltransferase activity"/>
    <property type="evidence" value="ECO:0007669"/>
    <property type="project" value="TreeGrafter"/>
</dbReference>
<dbReference type="Gene3D" id="3.40.50.150">
    <property type="entry name" value="Vaccinia Virus protein VP39"/>
    <property type="match status" value="1"/>
</dbReference>
<evidence type="ECO:0000313" key="8">
    <source>
        <dbReference type="EMBL" id="CAF1085230.1"/>
    </source>
</evidence>
<dbReference type="Proteomes" id="UP000663854">
    <property type="component" value="Unassembled WGS sequence"/>
</dbReference>
<accession>A0A814MZ38</accession>
<dbReference type="EMBL" id="CAJNOL010001052">
    <property type="protein sequence ID" value="CAF1276490.1"/>
    <property type="molecule type" value="Genomic_DNA"/>
</dbReference>
<evidence type="ECO:0000256" key="6">
    <source>
        <dbReference type="RuleBase" id="RU362025"/>
    </source>
</evidence>
<keyword evidence="3 5" id="KW-0949">S-adenosyl-L-methionine</keyword>
<dbReference type="InterPro" id="IPR029063">
    <property type="entry name" value="SAM-dependent_MTases_sf"/>
</dbReference>
<dbReference type="PANTHER" id="PTHR44068">
    <property type="entry name" value="ZGC:194242"/>
    <property type="match status" value="1"/>
</dbReference>
<keyword evidence="11" id="KW-1185">Reference proteome</keyword>
<evidence type="ECO:0000256" key="2">
    <source>
        <dbReference type="ARBA" id="ARBA00022679"/>
    </source>
</evidence>
<dbReference type="InterPro" id="IPR013705">
    <property type="entry name" value="Sterol_MeTrfase_C"/>
</dbReference>
<dbReference type="GO" id="GO:0032259">
    <property type="term" value="P:methylation"/>
    <property type="evidence" value="ECO:0007669"/>
    <property type="project" value="UniProtKB-KW"/>
</dbReference>
<gene>
    <name evidence="9" type="ORF">JXQ802_LOCUS28266</name>
    <name evidence="8" type="ORF">PYM288_LOCUS18885</name>
</gene>
<evidence type="ECO:0000259" key="7">
    <source>
        <dbReference type="PROSITE" id="PS51685"/>
    </source>
</evidence>
<comment type="caution">
    <text evidence="8">The sequence shown here is derived from an EMBL/GenBank/DDBJ whole genome shotgun (WGS) entry which is preliminary data.</text>
</comment>
<dbReference type="PANTHER" id="PTHR44068:SF1">
    <property type="entry name" value="HYPOTHETICAL LOC100005854"/>
    <property type="match status" value="1"/>
</dbReference>
<dbReference type="EC" id="2.1.1.-" evidence="6"/>
<dbReference type="InterPro" id="IPR013216">
    <property type="entry name" value="Methyltransf_11"/>
</dbReference>
<evidence type="ECO:0000256" key="4">
    <source>
        <dbReference type="ARBA" id="ARBA00038188"/>
    </source>
</evidence>
<dbReference type="SUPFAM" id="SSF53335">
    <property type="entry name" value="S-adenosyl-L-methionine-dependent methyltransferases"/>
    <property type="match status" value="1"/>
</dbReference>
<evidence type="ECO:0000256" key="5">
    <source>
        <dbReference type="PROSITE-ProRule" id="PRU01022"/>
    </source>
</evidence>
<dbReference type="GO" id="GO:0005783">
    <property type="term" value="C:endoplasmic reticulum"/>
    <property type="evidence" value="ECO:0007669"/>
    <property type="project" value="TreeGrafter"/>
</dbReference>